<dbReference type="SMART" id="SM00119">
    <property type="entry name" value="HECTc"/>
    <property type="match status" value="1"/>
</dbReference>
<dbReference type="InterPro" id="IPR000569">
    <property type="entry name" value="HECT_dom"/>
</dbReference>
<evidence type="ECO:0000313" key="8">
    <source>
        <dbReference type="Proteomes" id="UP000694395"/>
    </source>
</evidence>
<accession>A0A8C7WCB4</accession>
<reference evidence="7" key="1">
    <citation type="submission" date="2020-07" db="EMBL/GenBank/DDBJ databases">
        <title>A long reads based de novo assembly of the rainbow trout Arlee double haploid line genome.</title>
        <authorList>
            <person name="Gao G."/>
            <person name="Palti Y."/>
        </authorList>
    </citation>
    <scope>NUCLEOTIDE SEQUENCE [LARGE SCALE GENOMIC DNA]</scope>
</reference>
<keyword evidence="8" id="KW-1185">Reference proteome</keyword>
<proteinExistence type="predicted"/>
<dbReference type="InterPro" id="IPR035983">
    <property type="entry name" value="Hect_E3_ubiquitin_ligase"/>
</dbReference>
<reference evidence="7" key="2">
    <citation type="submission" date="2025-08" db="UniProtKB">
        <authorList>
            <consortium name="Ensembl"/>
        </authorList>
    </citation>
    <scope>IDENTIFICATION</scope>
</reference>
<dbReference type="InterPro" id="IPR009091">
    <property type="entry name" value="RCC1/BLIP-II"/>
</dbReference>
<dbReference type="SUPFAM" id="SSF56204">
    <property type="entry name" value="Hect, E3 ligase catalytic domain"/>
    <property type="match status" value="1"/>
</dbReference>
<keyword evidence="2" id="KW-0677">Repeat</keyword>
<dbReference type="Gene3D" id="3.30.2160.10">
    <property type="entry name" value="Hect, E3 ligase catalytic domain"/>
    <property type="match status" value="1"/>
</dbReference>
<dbReference type="GeneTree" id="ENSGT00940000165755"/>
<dbReference type="PROSITE" id="PS50012">
    <property type="entry name" value="RCC1_3"/>
    <property type="match status" value="2"/>
</dbReference>
<dbReference type="GO" id="GO:0061630">
    <property type="term" value="F:ubiquitin protein ligase activity"/>
    <property type="evidence" value="ECO:0007669"/>
    <property type="project" value="TreeGrafter"/>
</dbReference>
<evidence type="ECO:0000256" key="2">
    <source>
        <dbReference type="ARBA" id="ARBA00022737"/>
    </source>
</evidence>
<evidence type="ECO:0000259" key="6">
    <source>
        <dbReference type="PROSITE" id="PS50237"/>
    </source>
</evidence>
<name>A0A8C7WCB4_ONCMY</name>
<dbReference type="GO" id="GO:0005737">
    <property type="term" value="C:cytoplasm"/>
    <property type="evidence" value="ECO:0007669"/>
    <property type="project" value="TreeGrafter"/>
</dbReference>
<dbReference type="SUPFAM" id="SSF50985">
    <property type="entry name" value="RCC1/BLIP-II"/>
    <property type="match status" value="1"/>
</dbReference>
<protein>
    <recommendedName>
        <fullName evidence="6">HECT domain-containing protein</fullName>
    </recommendedName>
</protein>
<dbReference type="Pfam" id="PF00632">
    <property type="entry name" value="HECT"/>
    <property type="match status" value="1"/>
</dbReference>
<dbReference type="PROSITE" id="PS50237">
    <property type="entry name" value="HECT"/>
    <property type="match status" value="1"/>
</dbReference>
<sequence length="723" mass="80837">MTTTRNTQPGQLRSGSTFKIKLHLSHTLTMQHVSCDISYVQILFYLPLDGKVFTWGQNSSGQLGLGEGEPSTLSPQPVKSLSGIPLAQITAGGDHSFALSLSGAVFGWGKNSAGQLGLGDTIDRPAPAPVDCLNLKKTVAVSCGGEHTAVLTKGGLVFTFGSGRYGQLGHNSLRNESMDVAWGGSQLICDFSFTYNPVCQIRNHTLAFVGSFKNIYSFGHGEQGQLGNGVKMDQSVPLIFTFIFREITKTFSSASCLNGSFLDKRRDKHYQTSLKHSGLDLSFARLAFQKLAKKNKVLVEDVVQRILLPSLSKDPIGVEGLRVYLIIPELLRVLLKQQRGMDITEAFAAAVLRLNPDKLQVLEGLWSTLPDTPFRTLVKTFHYVSAEYLRMVAEEDYAAEKQFEGTVKVKFQAEDGVDEGGVSLEFFSLLGRELLTMEPKTLEVYEDSGLAWFTTDCGGITDEFYLLGLLCGKALYNQCVLNLCFPLALFKKLLGLTTTLDDLKELSPTEARYNYSAEKNVLDEDDELVEAMDLVFMYKGQELIPNGEEVPVTMVNRKKYVDLYVDMKLNKSVQIQFAVFERGFHKGFPIQAWRMFLPEELMTLLQGDDNYEWDKLRENAKYQGYRPTDDIIQNFWRVFTEFSEEEKKKFLTFLTGTDRLPRGRSLSKLQMQITPLGSTDADEYYPKAQTCSVTLCLPNYSSIDTLQEKLLHAITHCDVFGDA</sequence>
<dbReference type="GO" id="GO:0016567">
    <property type="term" value="P:protein ubiquitination"/>
    <property type="evidence" value="ECO:0007669"/>
    <property type="project" value="TreeGrafter"/>
</dbReference>
<keyword evidence="1" id="KW-0808">Transferase</keyword>
<dbReference type="PANTHER" id="PTHR45622:SF73">
    <property type="entry name" value="E3 UBIQUITIN-PROTEIN LIGASE HERC4-LIKE ISOFORM X1-RELATED"/>
    <property type="match status" value="1"/>
</dbReference>
<organism evidence="7 8">
    <name type="scientific">Oncorhynchus mykiss</name>
    <name type="common">Rainbow trout</name>
    <name type="synonym">Salmo gairdneri</name>
    <dbReference type="NCBI Taxonomy" id="8022"/>
    <lineage>
        <taxon>Eukaryota</taxon>
        <taxon>Metazoa</taxon>
        <taxon>Chordata</taxon>
        <taxon>Craniata</taxon>
        <taxon>Vertebrata</taxon>
        <taxon>Euteleostomi</taxon>
        <taxon>Actinopterygii</taxon>
        <taxon>Neopterygii</taxon>
        <taxon>Teleostei</taxon>
        <taxon>Protacanthopterygii</taxon>
        <taxon>Salmoniformes</taxon>
        <taxon>Salmonidae</taxon>
        <taxon>Salmoninae</taxon>
        <taxon>Oncorhynchus</taxon>
    </lineage>
</organism>
<reference evidence="7" key="3">
    <citation type="submission" date="2025-09" db="UniProtKB">
        <authorList>
            <consortium name="Ensembl"/>
        </authorList>
    </citation>
    <scope>IDENTIFICATION</scope>
</reference>
<dbReference type="PRINTS" id="PR00633">
    <property type="entry name" value="RCCNDNSATION"/>
</dbReference>
<evidence type="ECO:0000256" key="5">
    <source>
        <dbReference type="PROSITE-ProRule" id="PRU00235"/>
    </source>
</evidence>
<evidence type="ECO:0000256" key="1">
    <source>
        <dbReference type="ARBA" id="ARBA00022679"/>
    </source>
</evidence>
<dbReference type="Gene3D" id="3.30.2410.10">
    <property type="entry name" value="Hect, E3 ligase catalytic domain"/>
    <property type="match status" value="1"/>
</dbReference>
<dbReference type="InterPro" id="IPR051709">
    <property type="entry name" value="Ub-ligase/GTPase-reg"/>
</dbReference>
<dbReference type="PROSITE" id="PS00626">
    <property type="entry name" value="RCC1_2"/>
    <property type="match status" value="2"/>
</dbReference>
<evidence type="ECO:0000256" key="3">
    <source>
        <dbReference type="ARBA" id="ARBA00022786"/>
    </source>
</evidence>
<dbReference type="Gene3D" id="3.90.1750.10">
    <property type="entry name" value="Hect, E3 ligase catalytic domains"/>
    <property type="match status" value="1"/>
</dbReference>
<dbReference type="Pfam" id="PF00415">
    <property type="entry name" value="RCC1"/>
    <property type="match status" value="2"/>
</dbReference>
<dbReference type="AlphaFoldDB" id="A0A8C7WCB4"/>
<keyword evidence="3 4" id="KW-0833">Ubl conjugation pathway</keyword>
<feature type="domain" description="HECT" evidence="6">
    <location>
        <begin position="395"/>
        <end position="723"/>
    </location>
</feature>
<dbReference type="Gene3D" id="2.130.10.30">
    <property type="entry name" value="Regulator of chromosome condensation 1/beta-lactamase-inhibitor protein II"/>
    <property type="match status" value="1"/>
</dbReference>
<dbReference type="InterPro" id="IPR000408">
    <property type="entry name" value="Reg_chr_condens"/>
</dbReference>
<feature type="active site" description="Glycyl thioester intermediate" evidence="4">
    <location>
        <position position="691"/>
    </location>
</feature>
<feature type="repeat" description="RCC1" evidence="5">
    <location>
        <begin position="103"/>
        <end position="154"/>
    </location>
</feature>
<dbReference type="Proteomes" id="UP000694395">
    <property type="component" value="Chromosome 19"/>
</dbReference>
<feature type="repeat" description="RCC1" evidence="5">
    <location>
        <begin position="50"/>
        <end position="102"/>
    </location>
</feature>
<dbReference type="PANTHER" id="PTHR45622">
    <property type="entry name" value="UBIQUITIN-PROTEIN LIGASE E3A-RELATED"/>
    <property type="match status" value="1"/>
</dbReference>
<dbReference type="Ensembl" id="ENSOMYT00000092066.2">
    <property type="protein sequence ID" value="ENSOMYP00000084515.2"/>
    <property type="gene ID" value="ENSOMYG00000038978.2"/>
</dbReference>
<dbReference type="FunFam" id="3.30.2410.10:FF:000003">
    <property type="entry name" value="probable E3 ubiquitin-protein ligase HERC4 isoform X1"/>
    <property type="match status" value="1"/>
</dbReference>
<evidence type="ECO:0000313" key="7">
    <source>
        <dbReference type="Ensembl" id="ENSOMYP00000084515.2"/>
    </source>
</evidence>
<dbReference type="GO" id="GO:0006511">
    <property type="term" value="P:ubiquitin-dependent protein catabolic process"/>
    <property type="evidence" value="ECO:0007669"/>
    <property type="project" value="TreeGrafter"/>
</dbReference>
<evidence type="ECO:0000256" key="4">
    <source>
        <dbReference type="PROSITE-ProRule" id="PRU00104"/>
    </source>
</evidence>